<organism evidence="1">
    <name type="scientific">Anopheles darlingi</name>
    <name type="common">Mosquito</name>
    <dbReference type="NCBI Taxonomy" id="43151"/>
    <lineage>
        <taxon>Eukaryota</taxon>
        <taxon>Metazoa</taxon>
        <taxon>Ecdysozoa</taxon>
        <taxon>Arthropoda</taxon>
        <taxon>Hexapoda</taxon>
        <taxon>Insecta</taxon>
        <taxon>Pterygota</taxon>
        <taxon>Neoptera</taxon>
        <taxon>Endopterygota</taxon>
        <taxon>Diptera</taxon>
        <taxon>Nematocera</taxon>
        <taxon>Culicoidea</taxon>
        <taxon>Culicidae</taxon>
        <taxon>Anophelinae</taxon>
        <taxon>Anopheles</taxon>
    </lineage>
</organism>
<protein>
    <submittedName>
        <fullName evidence="1">Putative secreted protein</fullName>
    </submittedName>
</protein>
<dbReference type="EMBL" id="GGFL01012709">
    <property type="protein sequence ID" value="MBW76887.1"/>
    <property type="molecule type" value="Transcribed_RNA"/>
</dbReference>
<name>A0A2M4DH54_ANODA</name>
<dbReference type="AlphaFoldDB" id="A0A2M4DH54"/>
<accession>A0A2M4DH54</accession>
<evidence type="ECO:0000313" key="1">
    <source>
        <dbReference type="EMBL" id="MBW76887.1"/>
    </source>
</evidence>
<proteinExistence type="predicted"/>
<sequence length="105" mass="11603">MMVTTTHTTVCVASRAVTRACSAAVIVLRITIVRITAATTTTLARFFHNRNLTAKAAEGLGLLKQHLRVLGRLHQIGQLALIEFAREVGIIHHRLVLQQRLLCLL</sequence>
<reference evidence="1" key="1">
    <citation type="submission" date="2018-01" db="EMBL/GenBank/DDBJ databases">
        <title>An insight into the sialome of Amazonian anophelines.</title>
        <authorList>
            <person name="Ribeiro J.M."/>
            <person name="Scarpassa V."/>
            <person name="Calvo E."/>
        </authorList>
    </citation>
    <scope>NUCLEOTIDE SEQUENCE</scope>
</reference>